<accession>A0ABZ3EZ65</accession>
<protein>
    <submittedName>
        <fullName evidence="5">Aldo/keto reductase</fullName>
    </submittedName>
</protein>
<dbReference type="Pfam" id="PF13187">
    <property type="entry name" value="Fer4_9"/>
    <property type="match status" value="1"/>
</dbReference>
<feature type="domain" description="4Fe-4S ferredoxin-type" evidence="4">
    <location>
        <begin position="281"/>
        <end position="312"/>
    </location>
</feature>
<dbReference type="Pfam" id="PF00248">
    <property type="entry name" value="Aldo_ket_red"/>
    <property type="match status" value="1"/>
</dbReference>
<reference evidence="5 6" key="1">
    <citation type="submission" date="2024-02" db="EMBL/GenBank/DDBJ databases">
        <title>Bacterial strain from lacustrine sediment.</title>
        <authorList>
            <person name="Petit C."/>
            <person name="Fadhlaoui K."/>
        </authorList>
    </citation>
    <scope>NUCLEOTIDE SEQUENCE [LARGE SCALE GENOMIC DNA]</scope>
    <source>
        <strain evidence="5 6">IPX-CK</strain>
    </source>
</reference>
<dbReference type="InterPro" id="IPR053135">
    <property type="entry name" value="AKR2_Oxidoreductase"/>
</dbReference>
<proteinExistence type="predicted"/>
<dbReference type="Gene3D" id="3.20.20.100">
    <property type="entry name" value="NADP-dependent oxidoreductase domain"/>
    <property type="match status" value="1"/>
</dbReference>
<dbReference type="SUPFAM" id="SSF51430">
    <property type="entry name" value="NAD(P)-linked oxidoreductase"/>
    <property type="match status" value="1"/>
</dbReference>
<evidence type="ECO:0000259" key="4">
    <source>
        <dbReference type="PROSITE" id="PS51379"/>
    </source>
</evidence>
<dbReference type="Proteomes" id="UP001451571">
    <property type="component" value="Chromosome"/>
</dbReference>
<keyword evidence="3" id="KW-0411">Iron-sulfur</keyword>
<dbReference type="PROSITE" id="PS51379">
    <property type="entry name" value="4FE4S_FER_2"/>
    <property type="match status" value="2"/>
</dbReference>
<dbReference type="RefSeq" id="WP_342759124.1">
    <property type="nucleotide sequence ID" value="NZ_CP146256.1"/>
</dbReference>
<dbReference type="InterPro" id="IPR017900">
    <property type="entry name" value="4Fe4S_Fe_S_CS"/>
</dbReference>
<dbReference type="CDD" id="cd19096">
    <property type="entry name" value="AKR_Fe-S_oxidoreductase"/>
    <property type="match status" value="1"/>
</dbReference>
<dbReference type="InterPro" id="IPR017896">
    <property type="entry name" value="4Fe4S_Fe-S-bd"/>
</dbReference>
<dbReference type="EMBL" id="CP146256">
    <property type="protein sequence ID" value="XAH75557.1"/>
    <property type="molecule type" value="Genomic_DNA"/>
</dbReference>
<gene>
    <name evidence="5" type="ORF">V6984_07295</name>
</gene>
<dbReference type="Gene3D" id="3.30.70.20">
    <property type="match status" value="1"/>
</dbReference>
<keyword evidence="2" id="KW-0408">Iron</keyword>
<sequence length="375" mass="43247">MVIKMKKLGFGCMRLPMRQGENELEVDYEQFNQMIDAFFKEGFCYFDTAHGYIGGKSETAIRDCLVKRYPRESYILTDKLTSSYFQKEEEIIPLFERQLENTGVEYFDYYLMHALNSDYYAKYVECHAFEVARQLKAEGRIRHIGISFHDKAAVLDKILSEQPDIEVVQIQFNYADYDDPGIESYLCYQVCEKHNKPVIVMEPVKGGGLVNLPKAAEIILDEHRKGASYASYAIRFCASFDKVFMVLSGMSTIGQMEDNLSYMKDFVPFTDDEFELIGHIREIIKNQDMIPCTACRYCVDGCPVHIAIPDLFACYNAKKQYNDWNSDVYYSVSTKDAGAASDCIKCGKCEKVCPQHIKIRLNLEDVSEMFEKNRQ</sequence>
<dbReference type="SUPFAM" id="SSF46548">
    <property type="entry name" value="alpha-helical ferredoxin"/>
    <property type="match status" value="1"/>
</dbReference>
<evidence type="ECO:0000313" key="5">
    <source>
        <dbReference type="EMBL" id="XAH75557.1"/>
    </source>
</evidence>
<dbReference type="PROSITE" id="PS00198">
    <property type="entry name" value="4FE4S_FER_1"/>
    <property type="match status" value="1"/>
</dbReference>
<dbReference type="PANTHER" id="PTHR43312:SF2">
    <property type="entry name" value="OXIDOREDUCTASE"/>
    <property type="match status" value="1"/>
</dbReference>
<evidence type="ECO:0000256" key="2">
    <source>
        <dbReference type="ARBA" id="ARBA00023004"/>
    </source>
</evidence>
<dbReference type="InterPro" id="IPR023210">
    <property type="entry name" value="NADP_OxRdtase_dom"/>
</dbReference>
<keyword evidence="1" id="KW-0479">Metal-binding</keyword>
<organism evidence="5 6">
    <name type="scientific">Kineothrix sedimenti</name>
    <dbReference type="NCBI Taxonomy" id="3123317"/>
    <lineage>
        <taxon>Bacteria</taxon>
        <taxon>Bacillati</taxon>
        <taxon>Bacillota</taxon>
        <taxon>Clostridia</taxon>
        <taxon>Lachnospirales</taxon>
        <taxon>Lachnospiraceae</taxon>
        <taxon>Kineothrix</taxon>
    </lineage>
</organism>
<dbReference type="InterPro" id="IPR036812">
    <property type="entry name" value="NAD(P)_OxRdtase_dom_sf"/>
</dbReference>
<feature type="domain" description="4Fe-4S ferredoxin-type" evidence="4">
    <location>
        <begin position="334"/>
        <end position="364"/>
    </location>
</feature>
<evidence type="ECO:0000256" key="1">
    <source>
        <dbReference type="ARBA" id="ARBA00022723"/>
    </source>
</evidence>
<dbReference type="PANTHER" id="PTHR43312">
    <property type="entry name" value="D-THREO-ALDOSE 1-DEHYDROGENASE"/>
    <property type="match status" value="1"/>
</dbReference>
<evidence type="ECO:0000256" key="3">
    <source>
        <dbReference type="ARBA" id="ARBA00023014"/>
    </source>
</evidence>
<name>A0ABZ3EZ65_9FIRM</name>
<keyword evidence="6" id="KW-1185">Reference proteome</keyword>
<evidence type="ECO:0000313" key="6">
    <source>
        <dbReference type="Proteomes" id="UP001451571"/>
    </source>
</evidence>